<feature type="region of interest" description="Disordered" evidence="1">
    <location>
        <begin position="177"/>
        <end position="201"/>
    </location>
</feature>
<comment type="caution">
    <text evidence="2">The sequence shown here is derived from an EMBL/GenBank/DDBJ whole genome shotgun (WGS) entry which is preliminary data.</text>
</comment>
<dbReference type="AlphaFoldDB" id="A0AAW2NLS0"/>
<feature type="compositionally biased region" description="Low complexity" evidence="1">
    <location>
        <begin position="50"/>
        <end position="72"/>
    </location>
</feature>
<proteinExistence type="predicted"/>
<feature type="compositionally biased region" description="Basic and acidic residues" evidence="1">
    <location>
        <begin position="1"/>
        <end position="12"/>
    </location>
</feature>
<reference evidence="2" key="2">
    <citation type="journal article" date="2024" name="Plant">
        <title>Genomic evolution and insights into agronomic trait innovations of Sesamum species.</title>
        <authorList>
            <person name="Miao H."/>
            <person name="Wang L."/>
            <person name="Qu L."/>
            <person name="Liu H."/>
            <person name="Sun Y."/>
            <person name="Le M."/>
            <person name="Wang Q."/>
            <person name="Wei S."/>
            <person name="Zheng Y."/>
            <person name="Lin W."/>
            <person name="Duan Y."/>
            <person name="Cao H."/>
            <person name="Xiong S."/>
            <person name="Wang X."/>
            <person name="Wei L."/>
            <person name="Li C."/>
            <person name="Ma Q."/>
            <person name="Ju M."/>
            <person name="Zhao R."/>
            <person name="Li G."/>
            <person name="Mu C."/>
            <person name="Tian Q."/>
            <person name="Mei H."/>
            <person name="Zhang T."/>
            <person name="Gao T."/>
            <person name="Zhang H."/>
        </authorList>
    </citation>
    <scope>NUCLEOTIDE SEQUENCE</scope>
    <source>
        <strain evidence="2">G02</strain>
    </source>
</reference>
<sequence length="201" mass="21656">MFSKHLQDERKGATTSPSTRSSRGTPSSSDQRGKRAAVVLLRSSSKKPRPSSSDFPPATLLATLLPTSSPLPRDLGTGPSKSPSFPTGGVYNHLTLSLEKDGAPGRAVDILKGALSSEDRRFMSSLPTKDLDLMLTLVDCAEGRDLVALLGGPSQGEVSTKKLEDRVERLLGEVTKMNDSMKEPVGRYQQAEKEVKDCSER</sequence>
<reference evidence="2" key="1">
    <citation type="submission" date="2020-06" db="EMBL/GenBank/DDBJ databases">
        <authorList>
            <person name="Li T."/>
            <person name="Hu X."/>
            <person name="Zhang T."/>
            <person name="Song X."/>
            <person name="Zhang H."/>
            <person name="Dai N."/>
            <person name="Sheng W."/>
            <person name="Hou X."/>
            <person name="Wei L."/>
        </authorList>
    </citation>
    <scope>NUCLEOTIDE SEQUENCE</scope>
    <source>
        <strain evidence="2">G02</strain>
        <tissue evidence="2">Leaf</tissue>
    </source>
</reference>
<name>A0AAW2NLS0_SESRA</name>
<feature type="compositionally biased region" description="Low complexity" evidence="1">
    <location>
        <begin position="14"/>
        <end position="29"/>
    </location>
</feature>
<accession>A0AAW2NLS0</accession>
<feature type="compositionally biased region" description="Basic and acidic residues" evidence="1">
    <location>
        <begin position="179"/>
        <end position="201"/>
    </location>
</feature>
<evidence type="ECO:0000256" key="1">
    <source>
        <dbReference type="SAM" id="MobiDB-lite"/>
    </source>
</evidence>
<evidence type="ECO:0000313" key="2">
    <source>
        <dbReference type="EMBL" id="KAL0344689.1"/>
    </source>
</evidence>
<organism evidence="2">
    <name type="scientific">Sesamum radiatum</name>
    <name type="common">Black benniseed</name>
    <dbReference type="NCBI Taxonomy" id="300843"/>
    <lineage>
        <taxon>Eukaryota</taxon>
        <taxon>Viridiplantae</taxon>
        <taxon>Streptophyta</taxon>
        <taxon>Embryophyta</taxon>
        <taxon>Tracheophyta</taxon>
        <taxon>Spermatophyta</taxon>
        <taxon>Magnoliopsida</taxon>
        <taxon>eudicotyledons</taxon>
        <taxon>Gunneridae</taxon>
        <taxon>Pentapetalae</taxon>
        <taxon>asterids</taxon>
        <taxon>lamiids</taxon>
        <taxon>Lamiales</taxon>
        <taxon>Pedaliaceae</taxon>
        <taxon>Sesamum</taxon>
    </lineage>
</organism>
<dbReference type="EMBL" id="JACGWJ010000019">
    <property type="protein sequence ID" value="KAL0344689.1"/>
    <property type="molecule type" value="Genomic_DNA"/>
</dbReference>
<feature type="region of interest" description="Disordered" evidence="1">
    <location>
        <begin position="1"/>
        <end position="86"/>
    </location>
</feature>
<gene>
    <name evidence="2" type="ORF">Sradi_4300200</name>
</gene>
<protein>
    <submittedName>
        <fullName evidence="2">Uncharacterized protein</fullName>
    </submittedName>
</protein>